<dbReference type="Gene3D" id="3.30.70.360">
    <property type="match status" value="1"/>
</dbReference>
<dbReference type="SUPFAM" id="SSF53187">
    <property type="entry name" value="Zn-dependent exopeptidases"/>
    <property type="match status" value="1"/>
</dbReference>
<dbReference type="GO" id="GO:0046872">
    <property type="term" value="F:metal ion binding"/>
    <property type="evidence" value="ECO:0007669"/>
    <property type="project" value="UniProtKB-KW"/>
</dbReference>
<dbReference type="GO" id="GO:0019877">
    <property type="term" value="P:diaminopimelate biosynthetic process"/>
    <property type="evidence" value="ECO:0007669"/>
    <property type="project" value="UniProtKB-ARBA"/>
</dbReference>
<gene>
    <name evidence="7" type="ORF">FG383_05995</name>
</gene>
<evidence type="ECO:0000256" key="3">
    <source>
        <dbReference type="ARBA" id="ARBA00022801"/>
    </source>
</evidence>
<comment type="cofactor">
    <cofactor evidence="5">
        <name>Mn(2+)</name>
        <dbReference type="ChEBI" id="CHEBI:29035"/>
    </cofactor>
    <text evidence="5">The Mn(2+) ion enhances activity.</text>
</comment>
<sequence>MASNTVLQQIEDVYQEVIGWRRHLHQHPELSFQEYNTSQYVYDLLESFGGFELSRPTKTSVVARLKGAQPGKVIALRADMDALPIKEETALPFASINDGVMHACGHDGHTAMLLGAAKVLKDNRNDLSGEVVFIFQHAEELPPGGAQEMVAAGVLDGVDQVVGVHLFSTVPTGTIHIRYGAVTAASDVFEMTVQGKGGHASTPELTVDPLATGAQIVTGLNHIISRSVAPLEAGVVSVTKFTAGGEALNVIPDTVEIGGSVRTLSTDVRELVKSRIIDVAEGIAKANGAEVNVTYTYGYGSVMNDKEVTDQVVGVLEEHLSENKLEWVDPILGGEDFSAFSDELPACFVFIGAGNVEKGITYPHHHPKFDIDENAFMDGLKFHVFTALTLTKNK</sequence>
<name>A0A544TG65_9BACI</name>
<dbReference type="NCBIfam" id="TIGR01891">
    <property type="entry name" value="amidohydrolases"/>
    <property type="match status" value="1"/>
</dbReference>
<dbReference type="AlphaFoldDB" id="A0A544TG65"/>
<reference evidence="7 8" key="1">
    <citation type="submission" date="2019-05" db="EMBL/GenBank/DDBJ databases">
        <title>Psychrobacillus vulpis sp. nov., a new species isolated from feces of a red fox that inhabits in The Tablas de Daimiel Natural Park, Albacete, Spain.</title>
        <authorList>
            <person name="Rodriguez M."/>
            <person name="Reina J.C."/>
            <person name="Bejar V."/>
            <person name="Llamas I."/>
        </authorList>
    </citation>
    <scope>NUCLEOTIDE SEQUENCE [LARGE SCALE GENOMIC DNA]</scope>
    <source>
        <strain evidence="7 8">NHI-2</strain>
    </source>
</reference>
<evidence type="ECO:0000259" key="6">
    <source>
        <dbReference type="Pfam" id="PF07687"/>
    </source>
</evidence>
<dbReference type="InterPro" id="IPR036264">
    <property type="entry name" value="Bact_exopeptidase_dim_dom"/>
</dbReference>
<evidence type="ECO:0000313" key="8">
    <source>
        <dbReference type="Proteomes" id="UP000318937"/>
    </source>
</evidence>
<dbReference type="InterPro" id="IPR002933">
    <property type="entry name" value="Peptidase_M20"/>
</dbReference>
<evidence type="ECO:0000256" key="5">
    <source>
        <dbReference type="PIRSR" id="PIRSR005962-1"/>
    </source>
</evidence>
<feature type="binding site" evidence="5">
    <location>
        <position position="106"/>
    </location>
    <ligand>
        <name>Mn(2+)</name>
        <dbReference type="ChEBI" id="CHEBI:29035"/>
        <label>2</label>
    </ligand>
</feature>
<evidence type="ECO:0000256" key="2">
    <source>
        <dbReference type="ARBA" id="ARBA00022723"/>
    </source>
</evidence>
<dbReference type="SUPFAM" id="SSF55031">
    <property type="entry name" value="Bacterial exopeptidase dimerisation domain"/>
    <property type="match status" value="1"/>
</dbReference>
<feature type="binding site" evidence="5">
    <location>
        <position position="104"/>
    </location>
    <ligand>
        <name>Mn(2+)</name>
        <dbReference type="ChEBI" id="CHEBI:29035"/>
        <label>2</label>
    </ligand>
</feature>
<proteinExistence type="inferred from homology"/>
<dbReference type="Pfam" id="PF01546">
    <property type="entry name" value="Peptidase_M20"/>
    <property type="match status" value="1"/>
</dbReference>
<keyword evidence="5" id="KW-0464">Manganese</keyword>
<comment type="similarity">
    <text evidence="1">Belongs to the peptidase M20 family.</text>
</comment>
<keyword evidence="8" id="KW-1185">Reference proteome</keyword>
<dbReference type="EMBL" id="VDGG01000010">
    <property type="protein sequence ID" value="TQR16485.1"/>
    <property type="molecule type" value="Genomic_DNA"/>
</dbReference>
<accession>A0A544TG65</accession>
<dbReference type="GO" id="GO:0050118">
    <property type="term" value="F:N-acetyldiaminopimelate deacetylase activity"/>
    <property type="evidence" value="ECO:0007669"/>
    <property type="project" value="UniProtKB-ARBA"/>
</dbReference>
<organism evidence="7 8">
    <name type="scientific">Psychrobacillus soli</name>
    <dbReference type="NCBI Taxonomy" id="1543965"/>
    <lineage>
        <taxon>Bacteria</taxon>
        <taxon>Bacillati</taxon>
        <taxon>Bacillota</taxon>
        <taxon>Bacilli</taxon>
        <taxon>Bacillales</taxon>
        <taxon>Bacillaceae</taxon>
        <taxon>Psychrobacillus</taxon>
    </lineage>
</organism>
<comment type="catalytic activity">
    <reaction evidence="4">
        <text>N-acetyl-L-cysteine + H2O = L-cysteine + acetate</text>
        <dbReference type="Rhea" id="RHEA:75515"/>
        <dbReference type="ChEBI" id="CHEBI:15377"/>
        <dbReference type="ChEBI" id="CHEBI:30089"/>
        <dbReference type="ChEBI" id="CHEBI:35235"/>
        <dbReference type="ChEBI" id="CHEBI:78236"/>
    </reaction>
    <physiologicalReaction direction="left-to-right" evidence="4">
        <dbReference type="Rhea" id="RHEA:75516"/>
    </physiologicalReaction>
</comment>
<keyword evidence="3 7" id="KW-0378">Hydrolase</keyword>
<feature type="domain" description="Peptidase M20 dimerisation" evidence="6">
    <location>
        <begin position="189"/>
        <end position="284"/>
    </location>
</feature>
<comment type="caution">
    <text evidence="7">The sequence shown here is derived from an EMBL/GenBank/DDBJ whole genome shotgun (WGS) entry which is preliminary data.</text>
</comment>
<dbReference type="PANTHER" id="PTHR11014:SF63">
    <property type="entry name" value="METALLOPEPTIDASE, PUTATIVE (AFU_ORTHOLOGUE AFUA_6G09600)-RELATED"/>
    <property type="match status" value="1"/>
</dbReference>
<dbReference type="Pfam" id="PF07687">
    <property type="entry name" value="M20_dimer"/>
    <property type="match status" value="1"/>
</dbReference>
<dbReference type="InterPro" id="IPR011650">
    <property type="entry name" value="Peptidase_M20_dimer"/>
</dbReference>
<evidence type="ECO:0000256" key="4">
    <source>
        <dbReference type="ARBA" id="ARBA00052737"/>
    </source>
</evidence>
<dbReference type="PANTHER" id="PTHR11014">
    <property type="entry name" value="PEPTIDASE M20 FAMILY MEMBER"/>
    <property type="match status" value="1"/>
</dbReference>
<dbReference type="InterPro" id="IPR017439">
    <property type="entry name" value="Amidohydrolase"/>
</dbReference>
<feature type="binding site" evidence="5">
    <location>
        <position position="165"/>
    </location>
    <ligand>
        <name>Mn(2+)</name>
        <dbReference type="ChEBI" id="CHEBI:29035"/>
        <label>2</label>
    </ligand>
</feature>
<evidence type="ECO:0000256" key="1">
    <source>
        <dbReference type="ARBA" id="ARBA00006153"/>
    </source>
</evidence>
<dbReference type="RefSeq" id="WP_142605966.1">
    <property type="nucleotide sequence ID" value="NZ_VDGG01000010.1"/>
</dbReference>
<evidence type="ECO:0000313" key="7">
    <source>
        <dbReference type="EMBL" id="TQR16485.1"/>
    </source>
</evidence>
<dbReference type="FunFam" id="3.30.70.360:FF:000001">
    <property type="entry name" value="N-acetyldiaminopimelate deacetylase"/>
    <property type="match status" value="1"/>
</dbReference>
<dbReference type="PIRSF" id="PIRSF005962">
    <property type="entry name" value="Pept_M20D_amidohydro"/>
    <property type="match status" value="1"/>
</dbReference>
<dbReference type="OrthoDB" id="9776731at2"/>
<feature type="binding site" evidence="5">
    <location>
        <position position="140"/>
    </location>
    <ligand>
        <name>Mn(2+)</name>
        <dbReference type="ChEBI" id="CHEBI:29035"/>
        <label>2</label>
    </ligand>
</feature>
<protein>
    <submittedName>
        <fullName evidence="7">Amidohydrolase</fullName>
    </submittedName>
</protein>
<dbReference type="Proteomes" id="UP000318937">
    <property type="component" value="Unassembled WGS sequence"/>
</dbReference>
<dbReference type="FunFam" id="3.40.630.10:FF:000006">
    <property type="entry name" value="N-acetyldiaminopimelate deacetylase"/>
    <property type="match status" value="1"/>
</dbReference>
<feature type="binding site" evidence="5">
    <location>
        <position position="365"/>
    </location>
    <ligand>
        <name>Mn(2+)</name>
        <dbReference type="ChEBI" id="CHEBI:29035"/>
        <label>2</label>
    </ligand>
</feature>
<dbReference type="Gene3D" id="3.40.630.10">
    <property type="entry name" value="Zn peptidases"/>
    <property type="match status" value="1"/>
</dbReference>
<keyword evidence="2 5" id="KW-0479">Metal-binding</keyword>